<dbReference type="SUPFAM" id="SSF53300">
    <property type="entry name" value="vWA-like"/>
    <property type="match status" value="1"/>
</dbReference>
<proteinExistence type="predicted"/>
<keyword evidence="1" id="KW-1133">Transmembrane helix</keyword>
<evidence type="ECO:0000313" key="4">
    <source>
        <dbReference type="Proteomes" id="UP000600865"/>
    </source>
</evidence>
<dbReference type="RefSeq" id="WP_189579973.1">
    <property type="nucleotide sequence ID" value="NZ_BMYV01000001.1"/>
</dbReference>
<evidence type="ECO:0000313" key="3">
    <source>
        <dbReference type="EMBL" id="GGX56425.1"/>
    </source>
</evidence>
<organism evidence="3 4">
    <name type="scientific">Litorimonas cladophorae</name>
    <dbReference type="NCBI Taxonomy" id="1220491"/>
    <lineage>
        <taxon>Bacteria</taxon>
        <taxon>Pseudomonadati</taxon>
        <taxon>Pseudomonadota</taxon>
        <taxon>Alphaproteobacteria</taxon>
        <taxon>Maricaulales</taxon>
        <taxon>Robiginitomaculaceae</taxon>
    </lineage>
</organism>
<dbReference type="Pfam" id="PF13400">
    <property type="entry name" value="Tad"/>
    <property type="match status" value="1"/>
</dbReference>
<feature type="domain" description="VWFA" evidence="2">
    <location>
        <begin position="161"/>
        <end position="437"/>
    </location>
</feature>
<sequence length="450" mass="49502">MLSFKSRTSLLRRFGEDEGGNIALTFAVSAVAIMGCMGAAMDFSTLSNAEARSQAIADQTALTAAIFVRDNNHKPEGDDNGYLEGNHTAEDLGYEFKGWVDGGASNVNVSLVYDDSAKEARVKVTGRTVPTFMQIFGKKSLDFEAESIASYLQIDDKHPASIALVLDNSGSMNWDDKIANSNGSSPAGANPRIDALEDSVNKFSADLSSRLGTEDSSGQKTIRMGMLPYSSNIISDNRVDMKWGYLTPNEVNAMTPSGSTNSNPPMAEALQWMNVENTYHQNEADRANEDYREPLKFIVFMSDGQNTLGSYEFLADDTAPVLWRQNYNGSWSGAWASSYPNGRNGYTRGHLRRNTDRLTIDSCNTLKAQGAQIFTIGYALDVGDYHANYRNQPYATEHVNLWNQTNAYNLLLSCASKAENFTTAGDTQQLEEAFDEIQNAIVKELIRIKS</sequence>
<dbReference type="AlphaFoldDB" id="A0A918K9Y3"/>
<evidence type="ECO:0000259" key="2">
    <source>
        <dbReference type="PROSITE" id="PS50234"/>
    </source>
</evidence>
<dbReference type="Proteomes" id="UP000600865">
    <property type="component" value="Unassembled WGS sequence"/>
</dbReference>
<dbReference type="PROSITE" id="PS50234">
    <property type="entry name" value="VWFA"/>
    <property type="match status" value="1"/>
</dbReference>
<keyword evidence="1" id="KW-0472">Membrane</keyword>
<accession>A0A918K9Y3</accession>
<keyword evidence="4" id="KW-1185">Reference proteome</keyword>
<reference evidence="3 4" key="1">
    <citation type="journal article" date="2014" name="Int. J. Syst. Evol. Microbiol.">
        <title>Complete genome sequence of Corynebacterium casei LMG S-19264T (=DSM 44701T), isolated from a smear-ripened cheese.</title>
        <authorList>
            <consortium name="US DOE Joint Genome Institute (JGI-PGF)"/>
            <person name="Walter F."/>
            <person name="Albersmeier A."/>
            <person name="Kalinowski J."/>
            <person name="Ruckert C."/>
        </authorList>
    </citation>
    <scope>NUCLEOTIDE SEQUENCE [LARGE SCALE GENOMIC DNA]</scope>
    <source>
        <strain evidence="3 4">KCTC 23968</strain>
    </source>
</reference>
<keyword evidence="1" id="KW-0812">Transmembrane</keyword>
<dbReference type="Gene3D" id="3.40.50.410">
    <property type="entry name" value="von Willebrand factor, type A domain"/>
    <property type="match status" value="1"/>
</dbReference>
<dbReference type="EMBL" id="BMYV01000001">
    <property type="protein sequence ID" value="GGX56425.1"/>
    <property type="molecule type" value="Genomic_DNA"/>
</dbReference>
<dbReference type="InterPro" id="IPR036465">
    <property type="entry name" value="vWFA_dom_sf"/>
</dbReference>
<dbReference type="InterPro" id="IPR002035">
    <property type="entry name" value="VWF_A"/>
</dbReference>
<dbReference type="InterPro" id="IPR028087">
    <property type="entry name" value="Tad_N"/>
</dbReference>
<comment type="caution">
    <text evidence="3">The sequence shown here is derived from an EMBL/GenBank/DDBJ whole genome shotgun (WGS) entry which is preliminary data.</text>
</comment>
<feature type="transmembrane region" description="Helical" evidence="1">
    <location>
        <begin position="21"/>
        <end position="41"/>
    </location>
</feature>
<name>A0A918K9Y3_9PROT</name>
<gene>
    <name evidence="3" type="ORF">GCM10011309_01490</name>
</gene>
<evidence type="ECO:0000256" key="1">
    <source>
        <dbReference type="SAM" id="Phobius"/>
    </source>
</evidence>
<protein>
    <recommendedName>
        <fullName evidence="2">VWFA domain-containing protein</fullName>
    </recommendedName>
</protein>